<dbReference type="OrthoDB" id="5111891at2"/>
<name>A0A1G6SYK3_9MICO</name>
<keyword evidence="1" id="KW-1133">Transmembrane helix</keyword>
<evidence type="ECO:0000313" key="2">
    <source>
        <dbReference type="EMBL" id="SDD21878.1"/>
    </source>
</evidence>
<reference evidence="2 3" key="1">
    <citation type="submission" date="2016-09" db="EMBL/GenBank/DDBJ databases">
        <authorList>
            <person name="Capua I."/>
            <person name="De Benedictis P."/>
            <person name="Joannis T."/>
            <person name="Lombin L.H."/>
            <person name="Cattoli G."/>
        </authorList>
    </citation>
    <scope>NUCLEOTIDE SEQUENCE [LARGE SCALE GENOMIC DNA]</scope>
    <source>
        <strain evidence="2 3">ISLP-3</strain>
    </source>
</reference>
<dbReference type="AlphaFoldDB" id="A0A1G6SYK3"/>
<keyword evidence="3" id="KW-1185">Reference proteome</keyword>
<dbReference type="RefSeq" id="WP_093184450.1">
    <property type="nucleotide sequence ID" value="NZ_FMYH01000006.1"/>
</dbReference>
<feature type="transmembrane region" description="Helical" evidence="1">
    <location>
        <begin position="54"/>
        <end position="75"/>
    </location>
</feature>
<evidence type="ECO:0000256" key="1">
    <source>
        <dbReference type="SAM" id="Phobius"/>
    </source>
</evidence>
<protein>
    <submittedName>
        <fullName evidence="2">Uncharacterized protein</fullName>
    </submittedName>
</protein>
<sequence>MDTIQSYPYDAVLGDIGIINGWIITPNGAAPLQGAQWIVADRTWTYTYLPTSSVVLGLLLLCMPFIGWVLAIPVMMSQTTAVTGYVEVTVLTRGLIHLTQFPVATVGQVSGVYAVVQALRLGW</sequence>
<evidence type="ECO:0000313" key="3">
    <source>
        <dbReference type="Proteomes" id="UP000199039"/>
    </source>
</evidence>
<keyword evidence="1" id="KW-0812">Transmembrane</keyword>
<keyword evidence="1" id="KW-0472">Membrane</keyword>
<organism evidence="2 3">
    <name type="scientific">Sanguibacter gelidistatuariae</name>
    <dbReference type="NCBI Taxonomy" id="1814289"/>
    <lineage>
        <taxon>Bacteria</taxon>
        <taxon>Bacillati</taxon>
        <taxon>Actinomycetota</taxon>
        <taxon>Actinomycetes</taxon>
        <taxon>Micrococcales</taxon>
        <taxon>Sanguibacteraceae</taxon>
        <taxon>Sanguibacter</taxon>
    </lineage>
</organism>
<dbReference type="EMBL" id="FMYH01000006">
    <property type="protein sequence ID" value="SDD21878.1"/>
    <property type="molecule type" value="Genomic_DNA"/>
</dbReference>
<dbReference type="Proteomes" id="UP000199039">
    <property type="component" value="Unassembled WGS sequence"/>
</dbReference>
<accession>A0A1G6SYK3</accession>
<proteinExistence type="predicted"/>
<gene>
    <name evidence="2" type="ORF">SAMN05216410_2969</name>
</gene>